<proteinExistence type="predicted"/>
<reference evidence="1 2" key="1">
    <citation type="submission" date="2016-10" db="EMBL/GenBank/DDBJ databases">
        <authorList>
            <person name="de Groot N.N."/>
        </authorList>
    </citation>
    <scope>NUCLEOTIDE SEQUENCE [LARGE SCALE GENOMIC DNA]</scope>
    <source>
        <strain evidence="1 2">A52C2</strain>
    </source>
</reference>
<gene>
    <name evidence="1" type="ORF">SAMN05216548_11447</name>
</gene>
<evidence type="ECO:0000313" key="2">
    <source>
        <dbReference type="Proteomes" id="UP000199647"/>
    </source>
</evidence>
<sequence>MNEELLTGVPNDPLRLFVGFAHRHLSGVLERSQSFARRLECRLDRSLLLGWCTFSEDFRNPAKSSQVMDVDLNLAHGPSLLS</sequence>
<keyword evidence="2" id="KW-1185">Reference proteome</keyword>
<dbReference type="EMBL" id="FOFG01000014">
    <property type="protein sequence ID" value="SER27104.1"/>
    <property type="molecule type" value="Genomic_DNA"/>
</dbReference>
<protein>
    <submittedName>
        <fullName evidence="1">Uncharacterized protein</fullName>
    </submittedName>
</protein>
<dbReference type="Proteomes" id="UP000199647">
    <property type="component" value="Unassembled WGS sequence"/>
</dbReference>
<dbReference type="AlphaFoldDB" id="A0A1H9MTS0"/>
<evidence type="ECO:0000313" key="1">
    <source>
        <dbReference type="EMBL" id="SER27104.1"/>
    </source>
</evidence>
<organism evidence="1 2">
    <name type="scientific">Faunimonas pinastri</name>
    <dbReference type="NCBI Taxonomy" id="1855383"/>
    <lineage>
        <taxon>Bacteria</taxon>
        <taxon>Pseudomonadati</taxon>
        <taxon>Pseudomonadota</taxon>
        <taxon>Alphaproteobacteria</taxon>
        <taxon>Hyphomicrobiales</taxon>
        <taxon>Afifellaceae</taxon>
        <taxon>Faunimonas</taxon>
    </lineage>
</organism>
<dbReference type="STRING" id="1855383.SAMN05216548_11447"/>
<name>A0A1H9MTS0_9HYPH</name>
<accession>A0A1H9MTS0</accession>